<dbReference type="Proteomes" id="UP001055879">
    <property type="component" value="Linkage Group LG11"/>
</dbReference>
<comment type="caution">
    <text evidence="1">The sequence shown here is derived from an EMBL/GenBank/DDBJ whole genome shotgun (WGS) entry which is preliminary data.</text>
</comment>
<dbReference type="EMBL" id="CM042057">
    <property type="protein sequence ID" value="KAI3692660.1"/>
    <property type="molecule type" value="Genomic_DNA"/>
</dbReference>
<name>A0ACB8Z4L6_ARCLA</name>
<evidence type="ECO:0000313" key="1">
    <source>
        <dbReference type="EMBL" id="KAI3692660.1"/>
    </source>
</evidence>
<reference evidence="1 2" key="2">
    <citation type="journal article" date="2022" name="Mol. Ecol. Resour.">
        <title>The genomes of chicory, endive, great burdock and yacon provide insights into Asteraceae paleo-polyploidization history and plant inulin production.</title>
        <authorList>
            <person name="Fan W."/>
            <person name="Wang S."/>
            <person name="Wang H."/>
            <person name="Wang A."/>
            <person name="Jiang F."/>
            <person name="Liu H."/>
            <person name="Zhao H."/>
            <person name="Xu D."/>
            <person name="Zhang Y."/>
        </authorList>
    </citation>
    <scope>NUCLEOTIDE SEQUENCE [LARGE SCALE GENOMIC DNA]</scope>
    <source>
        <strain evidence="2">cv. Niubang</strain>
    </source>
</reference>
<gene>
    <name evidence="1" type="ORF">L6452_32481</name>
</gene>
<protein>
    <submittedName>
        <fullName evidence="1">Uncharacterized protein</fullName>
    </submittedName>
</protein>
<organism evidence="1 2">
    <name type="scientific">Arctium lappa</name>
    <name type="common">Greater burdock</name>
    <name type="synonym">Lappa major</name>
    <dbReference type="NCBI Taxonomy" id="4217"/>
    <lineage>
        <taxon>Eukaryota</taxon>
        <taxon>Viridiplantae</taxon>
        <taxon>Streptophyta</taxon>
        <taxon>Embryophyta</taxon>
        <taxon>Tracheophyta</taxon>
        <taxon>Spermatophyta</taxon>
        <taxon>Magnoliopsida</taxon>
        <taxon>eudicotyledons</taxon>
        <taxon>Gunneridae</taxon>
        <taxon>Pentapetalae</taxon>
        <taxon>asterids</taxon>
        <taxon>campanulids</taxon>
        <taxon>Asterales</taxon>
        <taxon>Asteraceae</taxon>
        <taxon>Carduoideae</taxon>
        <taxon>Cardueae</taxon>
        <taxon>Arctiinae</taxon>
        <taxon>Arctium</taxon>
    </lineage>
</organism>
<accession>A0ACB8Z4L6</accession>
<reference evidence="2" key="1">
    <citation type="journal article" date="2022" name="Mol. Ecol. Resour.">
        <title>The genomes of chicory, endive, great burdock and yacon provide insights into Asteraceae palaeo-polyploidization history and plant inulin production.</title>
        <authorList>
            <person name="Fan W."/>
            <person name="Wang S."/>
            <person name="Wang H."/>
            <person name="Wang A."/>
            <person name="Jiang F."/>
            <person name="Liu H."/>
            <person name="Zhao H."/>
            <person name="Xu D."/>
            <person name="Zhang Y."/>
        </authorList>
    </citation>
    <scope>NUCLEOTIDE SEQUENCE [LARGE SCALE GENOMIC DNA]</scope>
    <source>
        <strain evidence="2">cv. Niubang</strain>
    </source>
</reference>
<proteinExistence type="predicted"/>
<evidence type="ECO:0000313" key="2">
    <source>
        <dbReference type="Proteomes" id="UP001055879"/>
    </source>
</evidence>
<keyword evidence="2" id="KW-1185">Reference proteome</keyword>
<sequence>MDFASQIKTLPDSFPLNLQFYSAPSSPIPVGSRSHDYEYDDEFEFETTRRITNCCEFQQTYPDFGWTKRNDNEQHTDRLPARAKSFCILPLKLPPRLQNSVSMSPRSVNSLLIRFPFGRPCTWNDDFDPFQVALEKVSEETRARMSVHRRSHSYSAYRTSGVAHWLDDWTKEHQGLNRLKPKGPTLAKLMEGRESVYLRRVRNDQPSVEQRSKSSRMVHTETKDHEPMKSRSESSSLRRVISVVVKYVTMKKARKTSWKLRRCLGYAPGSPPFMK</sequence>